<name>A0A4R3USP0_9BURK</name>
<dbReference type="Pfam" id="PF03401">
    <property type="entry name" value="TctC"/>
    <property type="match status" value="1"/>
</dbReference>
<keyword evidence="4" id="KW-1185">Reference proteome</keyword>
<dbReference type="CDD" id="cd13578">
    <property type="entry name" value="PBP2_Bug27"/>
    <property type="match status" value="1"/>
</dbReference>
<evidence type="ECO:0000256" key="2">
    <source>
        <dbReference type="SAM" id="SignalP"/>
    </source>
</evidence>
<dbReference type="PIRSF" id="PIRSF017082">
    <property type="entry name" value="YflP"/>
    <property type="match status" value="1"/>
</dbReference>
<feature type="signal peptide" evidence="2">
    <location>
        <begin position="1"/>
        <end position="30"/>
    </location>
</feature>
<sequence>MSTSRRSFLARSSALALGSAALPWSLPARAAGQYPDKAVRLFVPYPPGAATDNLGRLAAQTYSEAYGQPFVVENRGGGGTTIGTRALAASDPDGYSIGMVDSAFTINPGLLGDKLPYDTLKDFKPISLMVTAPFVMVTHPSVKAKDLAAFIALAKAEPGRFTFGSAGIGSAPHLAGEQLRQHAGIDILHIPYRGGGTVFTDLLGGQLHFAFGTVPTLLEHIKSGALNAIAVTSAERVGQLPDVPTFREAGLPGVDTSPLFGLIAPAGTPDEIVAKLSSTIAEAILHGSLNARLAGMGFQPVGSTPEAFAKRIADDVAKWTQVIKQGGITPE</sequence>
<dbReference type="PANTHER" id="PTHR42928:SF5">
    <property type="entry name" value="BLR1237 PROTEIN"/>
    <property type="match status" value="1"/>
</dbReference>
<feature type="chain" id="PRO_5020443677" evidence="2">
    <location>
        <begin position="31"/>
        <end position="331"/>
    </location>
</feature>
<proteinExistence type="inferred from homology"/>
<keyword evidence="2" id="KW-0732">Signal</keyword>
<comment type="similarity">
    <text evidence="1">Belongs to the UPF0065 (bug) family.</text>
</comment>
<dbReference type="OrthoDB" id="8839530at2"/>
<dbReference type="AlphaFoldDB" id="A0A4R3USP0"/>
<evidence type="ECO:0000256" key="1">
    <source>
        <dbReference type="ARBA" id="ARBA00006987"/>
    </source>
</evidence>
<protein>
    <submittedName>
        <fullName evidence="3">Tripartite-type tricarboxylate transporter receptor subunit TctC</fullName>
    </submittedName>
</protein>
<evidence type="ECO:0000313" key="4">
    <source>
        <dbReference type="Proteomes" id="UP000294692"/>
    </source>
</evidence>
<comment type="caution">
    <text evidence="3">The sequence shown here is derived from an EMBL/GenBank/DDBJ whole genome shotgun (WGS) entry which is preliminary data.</text>
</comment>
<organism evidence="3 4">
    <name type="scientific">Paracandidimonas soli</name>
    <dbReference type="NCBI Taxonomy" id="1917182"/>
    <lineage>
        <taxon>Bacteria</taxon>
        <taxon>Pseudomonadati</taxon>
        <taxon>Pseudomonadota</taxon>
        <taxon>Betaproteobacteria</taxon>
        <taxon>Burkholderiales</taxon>
        <taxon>Alcaligenaceae</taxon>
        <taxon>Paracandidimonas</taxon>
    </lineage>
</organism>
<dbReference type="InterPro" id="IPR005064">
    <property type="entry name" value="BUG"/>
</dbReference>
<dbReference type="RefSeq" id="WP_132478069.1">
    <property type="nucleotide sequence ID" value="NZ_JBEBWM010000025.1"/>
</dbReference>
<dbReference type="EMBL" id="SMBX01000011">
    <property type="protein sequence ID" value="TCU93717.1"/>
    <property type="molecule type" value="Genomic_DNA"/>
</dbReference>
<gene>
    <name evidence="3" type="ORF">EV686_11169</name>
</gene>
<keyword evidence="3" id="KW-0675">Receptor</keyword>
<dbReference type="Proteomes" id="UP000294692">
    <property type="component" value="Unassembled WGS sequence"/>
</dbReference>
<dbReference type="Gene3D" id="3.40.190.150">
    <property type="entry name" value="Bordetella uptake gene, domain 1"/>
    <property type="match status" value="1"/>
</dbReference>
<dbReference type="PROSITE" id="PS51318">
    <property type="entry name" value="TAT"/>
    <property type="match status" value="1"/>
</dbReference>
<dbReference type="InterPro" id="IPR042100">
    <property type="entry name" value="Bug_dom1"/>
</dbReference>
<accession>A0A4R3USP0</accession>
<evidence type="ECO:0000313" key="3">
    <source>
        <dbReference type="EMBL" id="TCU93717.1"/>
    </source>
</evidence>
<dbReference type="PANTHER" id="PTHR42928">
    <property type="entry name" value="TRICARBOXYLATE-BINDING PROTEIN"/>
    <property type="match status" value="1"/>
</dbReference>
<dbReference type="InterPro" id="IPR006311">
    <property type="entry name" value="TAT_signal"/>
</dbReference>
<dbReference type="Gene3D" id="3.40.190.10">
    <property type="entry name" value="Periplasmic binding protein-like II"/>
    <property type="match status" value="1"/>
</dbReference>
<dbReference type="SUPFAM" id="SSF53850">
    <property type="entry name" value="Periplasmic binding protein-like II"/>
    <property type="match status" value="1"/>
</dbReference>
<reference evidence="3 4" key="1">
    <citation type="submission" date="2019-03" db="EMBL/GenBank/DDBJ databases">
        <title>Genomic Encyclopedia of Type Strains, Phase IV (KMG-IV): sequencing the most valuable type-strain genomes for metagenomic binning, comparative biology and taxonomic classification.</title>
        <authorList>
            <person name="Goeker M."/>
        </authorList>
    </citation>
    <scope>NUCLEOTIDE SEQUENCE [LARGE SCALE GENOMIC DNA]</scope>
    <source>
        <strain evidence="3 4">DSM 100048</strain>
    </source>
</reference>